<dbReference type="Proteomes" id="UP000708208">
    <property type="component" value="Unassembled WGS sequence"/>
</dbReference>
<protein>
    <submittedName>
        <fullName evidence="1">Uncharacterized protein</fullName>
    </submittedName>
</protein>
<evidence type="ECO:0000313" key="2">
    <source>
        <dbReference type="Proteomes" id="UP000708208"/>
    </source>
</evidence>
<keyword evidence="2" id="KW-1185">Reference proteome</keyword>
<organism evidence="1 2">
    <name type="scientific">Allacma fusca</name>
    <dbReference type="NCBI Taxonomy" id="39272"/>
    <lineage>
        <taxon>Eukaryota</taxon>
        <taxon>Metazoa</taxon>
        <taxon>Ecdysozoa</taxon>
        <taxon>Arthropoda</taxon>
        <taxon>Hexapoda</taxon>
        <taxon>Collembola</taxon>
        <taxon>Symphypleona</taxon>
        <taxon>Sminthuridae</taxon>
        <taxon>Allacma</taxon>
    </lineage>
</organism>
<dbReference type="AlphaFoldDB" id="A0A8J2JP03"/>
<name>A0A8J2JP03_9HEXA</name>
<feature type="non-terminal residue" evidence="1">
    <location>
        <position position="1"/>
    </location>
</feature>
<reference evidence="1" key="1">
    <citation type="submission" date="2021-06" db="EMBL/GenBank/DDBJ databases">
        <authorList>
            <person name="Hodson N. C."/>
            <person name="Mongue J. A."/>
            <person name="Jaron S. K."/>
        </authorList>
    </citation>
    <scope>NUCLEOTIDE SEQUENCE</scope>
</reference>
<sequence length="62" mass="6942">LFPPDLSYDPSNILIEETTATSDFSTEVTESLCIGYIFGTTFFSQFLRQVKTRKSVGSRGEI</sequence>
<gene>
    <name evidence="1" type="ORF">AFUS01_LOCUS13242</name>
</gene>
<proteinExistence type="predicted"/>
<dbReference type="EMBL" id="CAJVCH010106913">
    <property type="protein sequence ID" value="CAG7724207.1"/>
    <property type="molecule type" value="Genomic_DNA"/>
</dbReference>
<comment type="caution">
    <text evidence="1">The sequence shown here is derived from an EMBL/GenBank/DDBJ whole genome shotgun (WGS) entry which is preliminary data.</text>
</comment>
<accession>A0A8J2JP03</accession>
<evidence type="ECO:0000313" key="1">
    <source>
        <dbReference type="EMBL" id="CAG7724207.1"/>
    </source>
</evidence>